<keyword evidence="2" id="KW-0813">Transport</keyword>
<evidence type="ECO:0000256" key="7">
    <source>
        <dbReference type="ARBA" id="ARBA00023288"/>
    </source>
</evidence>
<accession>A0ABT4QGT5</accession>
<evidence type="ECO:0000256" key="2">
    <source>
        <dbReference type="ARBA" id="ARBA00022448"/>
    </source>
</evidence>
<dbReference type="InterPro" id="IPR050490">
    <property type="entry name" value="Bact_solute-bd_prot1"/>
</dbReference>
<evidence type="ECO:0000313" key="10">
    <source>
        <dbReference type="Proteomes" id="UP001527882"/>
    </source>
</evidence>
<dbReference type="InterPro" id="IPR006061">
    <property type="entry name" value="SBP_1_CS"/>
</dbReference>
<keyword evidence="10" id="KW-1185">Reference proteome</keyword>
<dbReference type="PANTHER" id="PTHR43649:SF33">
    <property type="entry name" value="POLYGALACTURONAN_RHAMNOGALACTURONAN-BINDING PROTEIN YTCQ"/>
    <property type="match status" value="1"/>
</dbReference>
<evidence type="ECO:0000256" key="3">
    <source>
        <dbReference type="ARBA" id="ARBA00022475"/>
    </source>
</evidence>
<organism evidence="9 10">
    <name type="scientific">Paenibacillus gyeongsangnamensis</name>
    <dbReference type="NCBI Taxonomy" id="3388067"/>
    <lineage>
        <taxon>Bacteria</taxon>
        <taxon>Bacillati</taxon>
        <taxon>Bacillota</taxon>
        <taxon>Bacilli</taxon>
        <taxon>Bacillales</taxon>
        <taxon>Paenibacillaceae</taxon>
        <taxon>Paenibacillus</taxon>
    </lineage>
</organism>
<dbReference type="PANTHER" id="PTHR43649">
    <property type="entry name" value="ARABINOSE-BINDING PROTEIN-RELATED"/>
    <property type="match status" value="1"/>
</dbReference>
<protein>
    <submittedName>
        <fullName evidence="9">Sugar ABC transporter substrate-binding protein</fullName>
    </submittedName>
</protein>
<dbReference type="RefSeq" id="WP_269884592.1">
    <property type="nucleotide sequence ID" value="NZ_JAQAGZ010000021.1"/>
</dbReference>
<comment type="similarity">
    <text evidence="1">Belongs to the bacterial solute-binding protein 1 family.</text>
</comment>
<dbReference type="Gene3D" id="3.40.190.10">
    <property type="entry name" value="Periplasmic binding protein-like II"/>
    <property type="match status" value="1"/>
</dbReference>
<feature type="signal peptide" evidence="8">
    <location>
        <begin position="1"/>
        <end position="21"/>
    </location>
</feature>
<dbReference type="Proteomes" id="UP001527882">
    <property type="component" value="Unassembled WGS sequence"/>
</dbReference>
<evidence type="ECO:0000256" key="6">
    <source>
        <dbReference type="ARBA" id="ARBA00023139"/>
    </source>
</evidence>
<proteinExistence type="inferred from homology"/>
<keyword evidence="7" id="KW-0449">Lipoprotein</keyword>
<gene>
    <name evidence="9" type="ORF">O9H85_27385</name>
</gene>
<name>A0ABT4QGT5_9BACL</name>
<keyword evidence="6" id="KW-0564">Palmitate</keyword>
<dbReference type="CDD" id="cd13585">
    <property type="entry name" value="PBP2_TMBP_like"/>
    <property type="match status" value="1"/>
</dbReference>
<dbReference type="PROSITE" id="PS51257">
    <property type="entry name" value="PROKAR_LIPOPROTEIN"/>
    <property type="match status" value="1"/>
</dbReference>
<evidence type="ECO:0000256" key="8">
    <source>
        <dbReference type="SAM" id="SignalP"/>
    </source>
</evidence>
<dbReference type="InterPro" id="IPR006059">
    <property type="entry name" value="SBP"/>
</dbReference>
<dbReference type="EMBL" id="JAQAGZ010000021">
    <property type="protein sequence ID" value="MCZ8516059.1"/>
    <property type="molecule type" value="Genomic_DNA"/>
</dbReference>
<dbReference type="SUPFAM" id="SSF53850">
    <property type="entry name" value="Periplasmic binding protein-like II"/>
    <property type="match status" value="1"/>
</dbReference>
<keyword evidence="4 8" id="KW-0732">Signal</keyword>
<dbReference type="PROSITE" id="PS01037">
    <property type="entry name" value="SBP_BACTERIAL_1"/>
    <property type="match status" value="1"/>
</dbReference>
<keyword evidence="5" id="KW-0472">Membrane</keyword>
<evidence type="ECO:0000256" key="4">
    <source>
        <dbReference type="ARBA" id="ARBA00022729"/>
    </source>
</evidence>
<evidence type="ECO:0000313" key="9">
    <source>
        <dbReference type="EMBL" id="MCZ8516059.1"/>
    </source>
</evidence>
<sequence>MLKQKSITALAALIGITGLLAGCGTSQTNGTSTANQPTGVQTANNEKVKLTYFSWDPANEKLNRDLIAQFTKQNPNIEIDMQAYEPATYWTKISALAASGSTPDVMDMSSGYVDEWAGKGLLYDMQKLVDRDIKSNDYYTSLYTAVRYPDKQKGDMYAFPINYVTTVLYYNKDLFDKAGVSYPTEKWTWDDFLNAAKKLTVDTNGDGKPDQWGFFTYGRYAQIEPWIYQNNGDILNADKTKFEVNDNAKEALQFLTDLTLKYKVSPSPKSVGDQKGTMFQTGKAAMLVEGSFAIDGFRKDVGDKFKWGMTTIPHGPHSTKEVTYGWPDNMAIAKSSKNVEAAWKFIQFMSGPSRPVEQFPGGKVPAYKPTAMSDAWLEKGKLPDNKGLILKQGESIGPNSYTKSWSEWRGYAAAVGSGMNGELDQVFDGVKPFDAALQSMTKYANDILSRK</sequence>
<comment type="caution">
    <text evidence="9">The sequence shown here is derived from an EMBL/GenBank/DDBJ whole genome shotgun (WGS) entry which is preliminary data.</text>
</comment>
<keyword evidence="3" id="KW-1003">Cell membrane</keyword>
<feature type="chain" id="PRO_5045368147" evidence="8">
    <location>
        <begin position="22"/>
        <end position="451"/>
    </location>
</feature>
<dbReference type="Pfam" id="PF01547">
    <property type="entry name" value="SBP_bac_1"/>
    <property type="match status" value="1"/>
</dbReference>
<evidence type="ECO:0000256" key="5">
    <source>
        <dbReference type="ARBA" id="ARBA00023136"/>
    </source>
</evidence>
<evidence type="ECO:0000256" key="1">
    <source>
        <dbReference type="ARBA" id="ARBA00008520"/>
    </source>
</evidence>
<reference evidence="9 10" key="1">
    <citation type="submission" date="2022-12" db="EMBL/GenBank/DDBJ databases">
        <title>Draft genome sequence of Paenibacillus sp. dW9.</title>
        <authorList>
            <person name="Choi E.-W."/>
            <person name="Kim D.-U."/>
        </authorList>
    </citation>
    <scope>NUCLEOTIDE SEQUENCE [LARGE SCALE GENOMIC DNA]</scope>
    <source>
        <strain evidence="10">dW9</strain>
    </source>
</reference>